<gene>
    <name evidence="1" type="ORF">BDZ85DRAFT_70211</name>
</gene>
<evidence type="ECO:0000313" key="2">
    <source>
        <dbReference type="Proteomes" id="UP000799538"/>
    </source>
</evidence>
<accession>A0A6A6GIY9</accession>
<organism evidence="1 2">
    <name type="scientific">Elsinoe ampelina</name>
    <dbReference type="NCBI Taxonomy" id="302913"/>
    <lineage>
        <taxon>Eukaryota</taxon>
        <taxon>Fungi</taxon>
        <taxon>Dikarya</taxon>
        <taxon>Ascomycota</taxon>
        <taxon>Pezizomycotina</taxon>
        <taxon>Dothideomycetes</taxon>
        <taxon>Dothideomycetidae</taxon>
        <taxon>Myriangiales</taxon>
        <taxon>Elsinoaceae</taxon>
        <taxon>Elsinoe</taxon>
    </lineage>
</organism>
<evidence type="ECO:0000313" key="1">
    <source>
        <dbReference type="EMBL" id="KAF2225715.1"/>
    </source>
</evidence>
<protein>
    <submittedName>
        <fullName evidence="1">Uncharacterized protein</fullName>
    </submittedName>
</protein>
<dbReference type="AlphaFoldDB" id="A0A6A6GIY9"/>
<name>A0A6A6GIY9_9PEZI</name>
<reference evidence="2" key="1">
    <citation type="journal article" date="2020" name="Stud. Mycol.">
        <title>101 Dothideomycetes genomes: A test case for predicting lifestyles and emergence of pathogens.</title>
        <authorList>
            <person name="Haridas S."/>
            <person name="Albert R."/>
            <person name="Binder M."/>
            <person name="Bloem J."/>
            <person name="LaButti K."/>
            <person name="Salamov A."/>
            <person name="Andreopoulos B."/>
            <person name="Baker S."/>
            <person name="Barry K."/>
            <person name="Bills G."/>
            <person name="Bluhm B."/>
            <person name="Cannon C."/>
            <person name="Castanera R."/>
            <person name="Culley D."/>
            <person name="Daum C."/>
            <person name="Ezra D."/>
            <person name="Gonzalez J."/>
            <person name="Henrissat B."/>
            <person name="Kuo A."/>
            <person name="Liang C."/>
            <person name="Lipzen A."/>
            <person name="Lutzoni F."/>
            <person name="Magnuson J."/>
            <person name="Mondo S."/>
            <person name="Nolan M."/>
            <person name="Ohm R."/>
            <person name="Pangilinan J."/>
            <person name="Park H.-J."/>
            <person name="Ramirez L."/>
            <person name="Alfaro M."/>
            <person name="Sun H."/>
            <person name="Tritt A."/>
            <person name="Yoshinaga Y."/>
            <person name="Zwiers L.-H."/>
            <person name="Turgeon B."/>
            <person name="Goodwin S."/>
            <person name="Spatafora J."/>
            <person name="Crous P."/>
            <person name="Grigoriev I."/>
        </authorList>
    </citation>
    <scope>NUCLEOTIDE SEQUENCE [LARGE SCALE GENOMIC DNA]</scope>
    <source>
        <strain evidence="2">CECT 20119</strain>
    </source>
</reference>
<dbReference type="EMBL" id="ML992503">
    <property type="protein sequence ID" value="KAF2225715.1"/>
    <property type="molecule type" value="Genomic_DNA"/>
</dbReference>
<keyword evidence="2" id="KW-1185">Reference proteome</keyword>
<sequence>MGVPDGRRGAIYVLSGWTEGHSTLRNTLSDIDLLLISPSRCLKKGIERETHYFLCSEKGTCRPVAATATMYQNLSSYSHYYSLCPSCPWYLTIIHPLAIPPTNGDSIACSSTMRRRSSNLPSAMPRPALPALLGRRCTWHPIAKRHTIDSRRSRPRAGTSLCGLCL</sequence>
<dbReference type="Proteomes" id="UP000799538">
    <property type="component" value="Unassembled WGS sequence"/>
</dbReference>
<proteinExistence type="predicted"/>